<dbReference type="PANTHER" id="PTHR32060">
    <property type="entry name" value="TAIL-SPECIFIC PROTEASE"/>
    <property type="match status" value="1"/>
</dbReference>
<dbReference type="Pfam" id="PF03572">
    <property type="entry name" value="Peptidase_S41"/>
    <property type="match status" value="1"/>
</dbReference>
<dbReference type="PANTHER" id="PTHR32060:SF30">
    <property type="entry name" value="CARBOXY-TERMINAL PROCESSING PROTEASE CTPA"/>
    <property type="match status" value="1"/>
</dbReference>
<dbReference type="InterPro" id="IPR029045">
    <property type="entry name" value="ClpP/crotonase-like_dom_sf"/>
</dbReference>
<keyword evidence="1" id="KW-0732">Signal</keyword>
<gene>
    <name evidence="3" type="ORF">GCM10023331_39210</name>
</gene>
<organism evidence="3 4">
    <name type="scientific">Algivirga pacifica</name>
    <dbReference type="NCBI Taxonomy" id="1162670"/>
    <lineage>
        <taxon>Bacteria</taxon>
        <taxon>Pseudomonadati</taxon>
        <taxon>Bacteroidota</taxon>
        <taxon>Cytophagia</taxon>
        <taxon>Cytophagales</taxon>
        <taxon>Flammeovirgaceae</taxon>
        <taxon>Algivirga</taxon>
    </lineage>
</organism>
<dbReference type="Gene3D" id="3.90.226.10">
    <property type="entry name" value="2-enoyl-CoA Hydratase, Chain A, domain 1"/>
    <property type="match status" value="1"/>
</dbReference>
<evidence type="ECO:0000313" key="3">
    <source>
        <dbReference type="EMBL" id="GAA4850696.1"/>
    </source>
</evidence>
<evidence type="ECO:0000313" key="4">
    <source>
        <dbReference type="Proteomes" id="UP001500298"/>
    </source>
</evidence>
<feature type="chain" id="PRO_5046067849" description="Tail specific protease domain-containing protein" evidence="1">
    <location>
        <begin position="19"/>
        <end position="330"/>
    </location>
</feature>
<keyword evidence="4" id="KW-1185">Reference proteome</keyword>
<evidence type="ECO:0000256" key="1">
    <source>
        <dbReference type="SAM" id="SignalP"/>
    </source>
</evidence>
<protein>
    <recommendedName>
        <fullName evidence="2">Tail specific protease domain-containing protein</fullName>
    </recommendedName>
</protein>
<feature type="signal peptide" evidence="1">
    <location>
        <begin position="1"/>
        <end position="18"/>
    </location>
</feature>
<proteinExistence type="predicted"/>
<name>A0ABP9DRJ9_9BACT</name>
<dbReference type="SUPFAM" id="SSF52096">
    <property type="entry name" value="ClpP/crotonase"/>
    <property type="match status" value="1"/>
</dbReference>
<reference evidence="4" key="1">
    <citation type="journal article" date="2019" name="Int. J. Syst. Evol. Microbiol.">
        <title>The Global Catalogue of Microorganisms (GCM) 10K type strain sequencing project: providing services to taxonomists for standard genome sequencing and annotation.</title>
        <authorList>
            <consortium name="The Broad Institute Genomics Platform"/>
            <consortium name="The Broad Institute Genome Sequencing Center for Infectious Disease"/>
            <person name="Wu L."/>
            <person name="Ma J."/>
        </authorList>
    </citation>
    <scope>NUCLEOTIDE SEQUENCE [LARGE SCALE GENOMIC DNA]</scope>
    <source>
        <strain evidence="4">JCM 18326</strain>
    </source>
</reference>
<comment type="caution">
    <text evidence="3">The sequence shown here is derived from an EMBL/GenBank/DDBJ whole genome shotgun (WGS) entry which is preliminary data.</text>
</comment>
<accession>A0ABP9DRJ9</accession>
<dbReference type="SMART" id="SM00245">
    <property type="entry name" value="TSPc"/>
    <property type="match status" value="1"/>
</dbReference>
<dbReference type="Proteomes" id="UP001500298">
    <property type="component" value="Unassembled WGS sequence"/>
</dbReference>
<evidence type="ECO:0000259" key="2">
    <source>
        <dbReference type="SMART" id="SM00245"/>
    </source>
</evidence>
<dbReference type="EMBL" id="BAABJX010000065">
    <property type="protein sequence ID" value="GAA4850696.1"/>
    <property type="molecule type" value="Genomic_DNA"/>
</dbReference>
<dbReference type="CDD" id="cd06567">
    <property type="entry name" value="Peptidase_S41"/>
    <property type="match status" value="1"/>
</dbReference>
<feature type="domain" description="Tail specific protease" evidence="2">
    <location>
        <begin position="83"/>
        <end position="316"/>
    </location>
</feature>
<sequence length="330" mass="36880">MKTLFSTLLIFTSLTLLAKDPVNDRQLFLDKVFKTLEENVANPIWLEGEDYQTFKAKMYAEETLSLEEGDFYKAFNKGCNNLSFTHFYLISKNSSAAENSEAIKEEPKLLSWKPLGESIAYLDVRSFAGGAQQMMTALQEIGTDTYKNLIIDLRYNGGGSLDAPVILGQFLTNKPIDAGVYLTRKWFTKNNASATVEDIGTFPYLTDFTYQGIMKMFAEEAAFRMVVPGHERPVFKGKVFVLVNQYTASACEPLIYLLKKEKIATLVGSASAGAMLSANAFTINEDYDVFVPVSDYQTYDGIRLDKVGVQPNIAIEADKALELVLEQLQQ</sequence>
<dbReference type="InterPro" id="IPR005151">
    <property type="entry name" value="Tail-specific_protease"/>
</dbReference>
<dbReference type="RefSeq" id="WP_345374952.1">
    <property type="nucleotide sequence ID" value="NZ_BAABJX010000065.1"/>
</dbReference>